<accession>A0A291GRW2</accession>
<organism evidence="2 3">
    <name type="scientific">Brachybacterium vulturis</name>
    <dbReference type="NCBI Taxonomy" id="2017484"/>
    <lineage>
        <taxon>Bacteria</taxon>
        <taxon>Bacillati</taxon>
        <taxon>Actinomycetota</taxon>
        <taxon>Actinomycetes</taxon>
        <taxon>Micrococcales</taxon>
        <taxon>Dermabacteraceae</taxon>
        <taxon>Brachybacterium</taxon>
    </lineage>
</organism>
<gene>
    <name evidence="2" type="ORF">CFK38_16540</name>
</gene>
<dbReference type="EMBL" id="CP023563">
    <property type="protein sequence ID" value="ATG52948.1"/>
    <property type="molecule type" value="Genomic_DNA"/>
</dbReference>
<evidence type="ECO:0000313" key="2">
    <source>
        <dbReference type="EMBL" id="ATG52948.1"/>
    </source>
</evidence>
<reference evidence="3" key="1">
    <citation type="submission" date="2017-09" db="EMBL/GenBank/DDBJ databases">
        <title>Brachybacterium sp. VM2412.</title>
        <authorList>
            <person name="Tak E.J."/>
            <person name="Bae J.-W."/>
        </authorList>
    </citation>
    <scope>NUCLEOTIDE SEQUENCE [LARGE SCALE GENOMIC DNA]</scope>
    <source>
        <strain evidence="3">VM2412</strain>
    </source>
</reference>
<evidence type="ECO:0000313" key="3">
    <source>
        <dbReference type="Proteomes" id="UP000218165"/>
    </source>
</evidence>
<dbReference type="KEGG" id="brz:CFK38_16540"/>
<dbReference type="OrthoDB" id="120660at2"/>
<dbReference type="AlphaFoldDB" id="A0A291GRW2"/>
<feature type="region of interest" description="Disordered" evidence="1">
    <location>
        <begin position="257"/>
        <end position="281"/>
    </location>
</feature>
<dbReference type="RefSeq" id="WP_096804056.1">
    <property type="nucleotide sequence ID" value="NZ_CP023563.1"/>
</dbReference>
<sequence length="281" mass="30197">MVTTPAPTWWEQQHALLCELAQDGSEAWADAGPPFSDALLQLLTEVEDAFAQTGTDTPAWEDPHLSAGGELRDSREEEYSRCLDPGKYRIFWTRAEAWTRVLTARGWADVDVDDGAGIVWAVKPYVDRYRTTVLRPRRPGAQPLVLARTSPDEATGSGDLTGPDALIMGLVVGVGEPPVPVSTTPDCGCDACDSGSRDLLEELDCLILSIVDGSFEAVLAPGWSSHRTSFCAGGGSGDEDAHLDVTVTAQPWAEGWTPRPLCPAIDPDDSAPPARRERGSL</sequence>
<keyword evidence="3" id="KW-1185">Reference proteome</keyword>
<dbReference type="InterPro" id="IPR045773">
    <property type="entry name" value="DUF6226"/>
</dbReference>
<feature type="region of interest" description="Disordered" evidence="1">
    <location>
        <begin position="54"/>
        <end position="74"/>
    </location>
</feature>
<evidence type="ECO:0000256" key="1">
    <source>
        <dbReference type="SAM" id="MobiDB-lite"/>
    </source>
</evidence>
<dbReference type="Proteomes" id="UP000218165">
    <property type="component" value="Chromosome"/>
</dbReference>
<proteinExistence type="predicted"/>
<name>A0A291GRW2_9MICO</name>
<protein>
    <submittedName>
        <fullName evidence="2">Uncharacterized protein</fullName>
    </submittedName>
</protein>
<dbReference type="Pfam" id="PF19736">
    <property type="entry name" value="DUF6226"/>
    <property type="match status" value="1"/>
</dbReference>